<dbReference type="SMART" id="SM00421">
    <property type="entry name" value="HTH_LUXR"/>
    <property type="match status" value="1"/>
</dbReference>
<dbReference type="RefSeq" id="WP_084068109.1">
    <property type="nucleotide sequence ID" value="NZ_FWXY01000006.1"/>
</dbReference>
<protein>
    <submittedName>
        <fullName evidence="6">Two component transcriptional regulator, LuxR family</fullName>
    </submittedName>
</protein>
<dbReference type="InterPro" id="IPR001789">
    <property type="entry name" value="Sig_transdc_resp-reg_receiver"/>
</dbReference>
<dbReference type="PRINTS" id="PR00038">
    <property type="entry name" value="HTHLUXR"/>
</dbReference>
<accession>A0A1W2AXS3</accession>
<evidence type="ECO:0000259" key="5">
    <source>
        <dbReference type="PROSITE" id="PS50110"/>
    </source>
</evidence>
<keyword evidence="2" id="KW-0238">DNA-binding</keyword>
<dbReference type="SUPFAM" id="SSF46894">
    <property type="entry name" value="C-terminal effector domain of the bipartite response regulators"/>
    <property type="match status" value="1"/>
</dbReference>
<organism evidence="6 7">
    <name type="scientific">Desulfocicer vacuolatum DSM 3385</name>
    <dbReference type="NCBI Taxonomy" id="1121400"/>
    <lineage>
        <taxon>Bacteria</taxon>
        <taxon>Pseudomonadati</taxon>
        <taxon>Thermodesulfobacteriota</taxon>
        <taxon>Desulfobacteria</taxon>
        <taxon>Desulfobacterales</taxon>
        <taxon>Desulfobacteraceae</taxon>
        <taxon>Desulfocicer</taxon>
    </lineage>
</organism>
<dbReference type="GO" id="GO:0003677">
    <property type="term" value="F:DNA binding"/>
    <property type="evidence" value="ECO:0007669"/>
    <property type="project" value="UniProtKB-KW"/>
</dbReference>
<dbReference type="STRING" id="1121400.SAMN02746065_106140"/>
<feature type="modified residue" description="4-aspartylphosphate" evidence="3">
    <location>
        <position position="61"/>
    </location>
</feature>
<dbReference type="EMBL" id="FWXY01000006">
    <property type="protein sequence ID" value="SMC65509.1"/>
    <property type="molecule type" value="Genomic_DNA"/>
</dbReference>
<dbReference type="PROSITE" id="PS50043">
    <property type="entry name" value="HTH_LUXR_2"/>
    <property type="match status" value="1"/>
</dbReference>
<dbReference type="GO" id="GO:0006355">
    <property type="term" value="P:regulation of DNA-templated transcription"/>
    <property type="evidence" value="ECO:0007669"/>
    <property type="project" value="InterPro"/>
</dbReference>
<dbReference type="SUPFAM" id="SSF52172">
    <property type="entry name" value="CheY-like"/>
    <property type="match status" value="1"/>
</dbReference>
<feature type="domain" description="Response regulatory" evidence="5">
    <location>
        <begin position="10"/>
        <end position="126"/>
    </location>
</feature>
<dbReference type="Pfam" id="PF00196">
    <property type="entry name" value="GerE"/>
    <property type="match status" value="1"/>
</dbReference>
<evidence type="ECO:0000256" key="1">
    <source>
        <dbReference type="ARBA" id="ARBA00022553"/>
    </source>
</evidence>
<dbReference type="CDD" id="cd06170">
    <property type="entry name" value="LuxR_C_like"/>
    <property type="match status" value="1"/>
</dbReference>
<evidence type="ECO:0000313" key="7">
    <source>
        <dbReference type="Proteomes" id="UP000192418"/>
    </source>
</evidence>
<keyword evidence="1 3" id="KW-0597">Phosphoprotein</keyword>
<name>A0A1W2AXS3_9BACT</name>
<dbReference type="PANTHER" id="PTHR43214">
    <property type="entry name" value="TWO-COMPONENT RESPONSE REGULATOR"/>
    <property type="match status" value="1"/>
</dbReference>
<dbReference type="InterPro" id="IPR016032">
    <property type="entry name" value="Sig_transdc_resp-reg_C-effctor"/>
</dbReference>
<dbReference type="AlphaFoldDB" id="A0A1W2AXS3"/>
<feature type="domain" description="HTH luxR-type" evidence="4">
    <location>
        <begin position="152"/>
        <end position="217"/>
    </location>
</feature>
<gene>
    <name evidence="6" type="ORF">SAMN02746065_106140</name>
</gene>
<dbReference type="Pfam" id="PF00072">
    <property type="entry name" value="Response_reg"/>
    <property type="match status" value="1"/>
</dbReference>
<dbReference type="PROSITE" id="PS00622">
    <property type="entry name" value="HTH_LUXR_1"/>
    <property type="match status" value="1"/>
</dbReference>
<keyword evidence="7" id="KW-1185">Reference proteome</keyword>
<evidence type="ECO:0000256" key="3">
    <source>
        <dbReference type="PROSITE-ProRule" id="PRU00169"/>
    </source>
</evidence>
<proteinExistence type="predicted"/>
<dbReference type="InterPro" id="IPR039420">
    <property type="entry name" value="WalR-like"/>
</dbReference>
<evidence type="ECO:0000313" key="6">
    <source>
        <dbReference type="EMBL" id="SMC65509.1"/>
    </source>
</evidence>
<dbReference type="InterPro" id="IPR000792">
    <property type="entry name" value="Tscrpt_reg_LuxR_C"/>
</dbReference>
<sequence>MNSRLKEGVTIMIVDDHPIFCLGMAELINKEPDLEVCASEDTAAGAWGAIQKKQPDLVILDISLRESNGIDLLETIAREYPNLPVLMLSMYDESLYAERALIAGARGYIMKQRAIEQVVSAIRQVLSGDIYASPQIKNKVFNRLVSARKPDTKLSLDILTNRELEVFRLIGDGLESREIAQRLNLSIKTVGSHRENIKEKFHLKHYTELVKFAVHWSGKIKK</sequence>
<dbReference type="GO" id="GO:0000160">
    <property type="term" value="P:phosphorelay signal transduction system"/>
    <property type="evidence" value="ECO:0007669"/>
    <property type="project" value="InterPro"/>
</dbReference>
<dbReference type="SMART" id="SM00448">
    <property type="entry name" value="REC"/>
    <property type="match status" value="1"/>
</dbReference>
<evidence type="ECO:0000256" key="2">
    <source>
        <dbReference type="ARBA" id="ARBA00023125"/>
    </source>
</evidence>
<dbReference type="PROSITE" id="PS50110">
    <property type="entry name" value="RESPONSE_REGULATORY"/>
    <property type="match status" value="1"/>
</dbReference>
<dbReference type="InterPro" id="IPR058245">
    <property type="entry name" value="NreC/VraR/RcsB-like_REC"/>
</dbReference>
<dbReference type="CDD" id="cd17535">
    <property type="entry name" value="REC_NarL-like"/>
    <property type="match status" value="1"/>
</dbReference>
<dbReference type="Gene3D" id="3.40.50.2300">
    <property type="match status" value="1"/>
</dbReference>
<dbReference type="Proteomes" id="UP000192418">
    <property type="component" value="Unassembled WGS sequence"/>
</dbReference>
<dbReference type="InterPro" id="IPR011006">
    <property type="entry name" value="CheY-like_superfamily"/>
</dbReference>
<reference evidence="6 7" key="1">
    <citation type="submission" date="2017-04" db="EMBL/GenBank/DDBJ databases">
        <authorList>
            <person name="Afonso C.L."/>
            <person name="Miller P.J."/>
            <person name="Scott M.A."/>
            <person name="Spackman E."/>
            <person name="Goraichik I."/>
            <person name="Dimitrov K.M."/>
            <person name="Suarez D.L."/>
            <person name="Swayne D.E."/>
        </authorList>
    </citation>
    <scope>NUCLEOTIDE SEQUENCE [LARGE SCALE GENOMIC DNA]</scope>
    <source>
        <strain evidence="6 7">DSM 3385</strain>
    </source>
</reference>
<evidence type="ECO:0000259" key="4">
    <source>
        <dbReference type="PROSITE" id="PS50043"/>
    </source>
</evidence>
<dbReference type="OrthoDB" id="9780312at2"/>
<dbReference type="PANTHER" id="PTHR43214:SF43">
    <property type="entry name" value="TWO-COMPONENT RESPONSE REGULATOR"/>
    <property type="match status" value="1"/>
</dbReference>